<evidence type="ECO:0000313" key="5">
    <source>
        <dbReference type="EMBL" id="MSU07547.1"/>
    </source>
</evidence>
<keyword evidence="5" id="KW-0808">Transferase</keyword>
<organism evidence="5 6">
    <name type="scientific">Anaerovibrio slackiae</name>
    <dbReference type="NCBI Taxonomy" id="2652309"/>
    <lineage>
        <taxon>Bacteria</taxon>
        <taxon>Bacillati</taxon>
        <taxon>Bacillota</taxon>
        <taxon>Negativicutes</taxon>
        <taxon>Selenomonadales</taxon>
        <taxon>Selenomonadaceae</taxon>
        <taxon>Anaerovibrio</taxon>
    </lineage>
</organism>
<comment type="caution">
    <text evidence="5">The sequence shown here is derived from an EMBL/GenBank/DDBJ whole genome shotgun (WGS) entry which is preliminary data.</text>
</comment>
<dbReference type="Proteomes" id="UP000433181">
    <property type="component" value="Unassembled WGS sequence"/>
</dbReference>
<dbReference type="GO" id="GO:0005524">
    <property type="term" value="F:ATP binding"/>
    <property type="evidence" value="ECO:0007669"/>
    <property type="project" value="UniProtKB-KW"/>
</dbReference>
<dbReference type="GO" id="GO:0016740">
    <property type="term" value="F:transferase activity"/>
    <property type="evidence" value="ECO:0007669"/>
    <property type="project" value="UniProtKB-KW"/>
</dbReference>
<evidence type="ECO:0000256" key="2">
    <source>
        <dbReference type="ARBA" id="ARBA00022801"/>
    </source>
</evidence>
<feature type="domain" description="Carboxyltransferase" evidence="4">
    <location>
        <begin position="37"/>
        <end position="338"/>
    </location>
</feature>
<accession>A0A6I2U9W8</accession>
<proteinExistence type="predicted"/>
<dbReference type="InterPro" id="IPR003778">
    <property type="entry name" value="CT_A_B"/>
</dbReference>
<dbReference type="SMART" id="SM00797">
    <property type="entry name" value="AHS2"/>
    <property type="match status" value="1"/>
</dbReference>
<evidence type="ECO:0000259" key="4">
    <source>
        <dbReference type="SMART" id="SM00797"/>
    </source>
</evidence>
<evidence type="ECO:0000256" key="3">
    <source>
        <dbReference type="ARBA" id="ARBA00022840"/>
    </source>
</evidence>
<dbReference type="PANTHER" id="PTHR43309:SF5">
    <property type="entry name" value="5-OXOPROLINASE SUBUNIT C"/>
    <property type="match status" value="1"/>
</dbReference>
<evidence type="ECO:0000256" key="1">
    <source>
        <dbReference type="ARBA" id="ARBA00022741"/>
    </source>
</evidence>
<sequence>MNVFCGISVGETMAGIMVINGGMLTTVQDEGRYGYQASGVQVSGVMDRTAALLANALVGNDELSEDAALLEATYLGPELEFGQDALAAVAGGMPDVQLGGMPVQPYRAIAVKAGQRLKVAAQKSGLRAYIAVSGGFATDRALGSRSTNLKLGLGGYHGRKLAAGDVLPVGAPGAYAAKALSGKAGLRKLPSSYVDAMAKRGIVSGADGGSSRQIRVILGPQEDYFSRQSIAAFAEAAYTVSNNSDRMGYRLQGPAVEKAKQQDLITDGIAFGSIQIPPDGQPIIMLADHQTTGGYPKLATVATVDLPLLAQSMPGDRLQFRLISVQEAQQLLRQQHEAMVEVINQMKEQAVLAVPGAVAKQFRLTINGEAFDVAIRQM</sequence>
<protein>
    <submittedName>
        <fullName evidence="5">Biotin-dependent carboxyltransferase</fullName>
    </submittedName>
</protein>
<gene>
    <name evidence="5" type="ORF">FYJ84_00850</name>
</gene>
<reference evidence="5 6" key="1">
    <citation type="submission" date="2019-08" db="EMBL/GenBank/DDBJ databases">
        <title>In-depth cultivation of the pig gut microbiome towards novel bacterial diversity and tailored functional studies.</title>
        <authorList>
            <person name="Wylensek D."/>
            <person name="Hitch T.C.A."/>
            <person name="Clavel T."/>
        </authorList>
    </citation>
    <scope>NUCLEOTIDE SEQUENCE [LARGE SCALE GENOMIC DNA]</scope>
    <source>
        <strain evidence="5 6">WCA-693-APC-5D-A</strain>
    </source>
</reference>
<dbReference type="Pfam" id="PF02626">
    <property type="entry name" value="CT_A_B"/>
    <property type="match status" value="1"/>
</dbReference>
<dbReference type="GO" id="GO:0016787">
    <property type="term" value="F:hydrolase activity"/>
    <property type="evidence" value="ECO:0007669"/>
    <property type="project" value="UniProtKB-KW"/>
</dbReference>
<dbReference type="Gene3D" id="2.40.100.10">
    <property type="entry name" value="Cyclophilin-like"/>
    <property type="match status" value="1"/>
</dbReference>
<keyword evidence="1" id="KW-0547">Nucleotide-binding</keyword>
<dbReference type="EMBL" id="VUNR01000001">
    <property type="protein sequence ID" value="MSU07547.1"/>
    <property type="molecule type" value="Genomic_DNA"/>
</dbReference>
<dbReference type="InterPro" id="IPR029000">
    <property type="entry name" value="Cyclophilin-like_dom_sf"/>
</dbReference>
<dbReference type="AlphaFoldDB" id="A0A6I2U9W8"/>
<dbReference type="SUPFAM" id="SSF50891">
    <property type="entry name" value="Cyclophilin-like"/>
    <property type="match status" value="1"/>
</dbReference>
<dbReference type="PANTHER" id="PTHR43309">
    <property type="entry name" value="5-OXOPROLINASE SUBUNIT C"/>
    <property type="match status" value="1"/>
</dbReference>
<dbReference type="NCBIfam" id="TIGR00724">
    <property type="entry name" value="urea_amlyse_rel"/>
    <property type="match status" value="1"/>
</dbReference>
<dbReference type="InterPro" id="IPR052708">
    <property type="entry name" value="PxpC"/>
</dbReference>
<keyword evidence="3" id="KW-0067">ATP-binding</keyword>
<keyword evidence="2" id="KW-0378">Hydrolase</keyword>
<name>A0A6I2U9W8_9FIRM</name>
<evidence type="ECO:0000313" key="6">
    <source>
        <dbReference type="Proteomes" id="UP000433181"/>
    </source>
</evidence>
<keyword evidence="6" id="KW-1185">Reference proteome</keyword>